<dbReference type="HAMAP" id="MF_02100">
    <property type="entry name" value="Methyltr_YrrT"/>
    <property type="match status" value="1"/>
</dbReference>
<dbReference type="EC" id="2.1.1.-" evidence="4"/>
<sequence length="213" mass="24282">MGREFLNIFEDWASEYDASVHGHDEEYKEVFNRYEDILQSVADLSKGNVVEFGVGTGNLTTKLVANGRAVHGVEPSQPMRELAIEKLGDVITIEDGDFIEFNLPKERVDSIVSTYAFHHLTDDEKQEAVAKYGNLLEPGGKIVFADTMFESEEAFEDTIKQANARGYFNLAEDLQREYYTTIDVLRAIFEKNGFETTFTRFNHFVWVVNATKQ</sequence>
<dbReference type="PANTHER" id="PTHR43861">
    <property type="entry name" value="TRANS-ACONITATE 2-METHYLTRANSFERASE-RELATED"/>
    <property type="match status" value="1"/>
</dbReference>
<keyword evidence="3 4" id="KW-0949">S-adenosyl-L-methionine</keyword>
<evidence type="ECO:0000313" key="6">
    <source>
        <dbReference type="EMBL" id="MBM7701434.1"/>
    </source>
</evidence>
<reference evidence="6 7" key="1">
    <citation type="submission" date="2021-01" db="EMBL/GenBank/DDBJ databases">
        <title>Genomic Encyclopedia of Type Strains, Phase IV (KMG-IV): sequencing the most valuable type-strain genomes for metagenomic binning, comparative biology and taxonomic classification.</title>
        <authorList>
            <person name="Goeker M."/>
        </authorList>
    </citation>
    <scope>NUCLEOTIDE SEQUENCE [LARGE SCALE GENOMIC DNA]</scope>
    <source>
        <strain evidence="6 7">DSM 104297</strain>
    </source>
</reference>
<feature type="domain" description="Methyltransferase" evidence="5">
    <location>
        <begin position="49"/>
        <end position="140"/>
    </location>
</feature>
<evidence type="ECO:0000256" key="1">
    <source>
        <dbReference type="ARBA" id="ARBA00022603"/>
    </source>
</evidence>
<evidence type="ECO:0000259" key="5">
    <source>
        <dbReference type="Pfam" id="PF13649"/>
    </source>
</evidence>
<feature type="binding site" evidence="4">
    <location>
        <position position="74"/>
    </location>
    <ligand>
        <name>S-adenosyl-L-methionine</name>
        <dbReference type="ChEBI" id="CHEBI:59789"/>
    </ligand>
</feature>
<evidence type="ECO:0000256" key="4">
    <source>
        <dbReference type="HAMAP-Rule" id="MF_02100"/>
    </source>
</evidence>
<dbReference type="GO" id="GO:0008168">
    <property type="term" value="F:methyltransferase activity"/>
    <property type="evidence" value="ECO:0007669"/>
    <property type="project" value="UniProtKB-KW"/>
</dbReference>
<gene>
    <name evidence="6" type="ORF">JOC83_000260</name>
</gene>
<dbReference type="InterPro" id="IPR041698">
    <property type="entry name" value="Methyltransf_25"/>
</dbReference>
<dbReference type="Pfam" id="PF13649">
    <property type="entry name" value="Methyltransf_25"/>
    <property type="match status" value="1"/>
</dbReference>
<dbReference type="Gene3D" id="3.40.50.150">
    <property type="entry name" value="Vaccinia Virus protein VP39"/>
    <property type="match status" value="1"/>
</dbReference>
<evidence type="ECO:0000256" key="2">
    <source>
        <dbReference type="ARBA" id="ARBA00022679"/>
    </source>
</evidence>
<name>A0ABS2QSC0_9BACI</name>
<organism evidence="6 7">
    <name type="scientific">Priestia iocasae</name>
    <dbReference type="NCBI Taxonomy" id="2291674"/>
    <lineage>
        <taxon>Bacteria</taxon>
        <taxon>Bacillati</taxon>
        <taxon>Bacillota</taxon>
        <taxon>Bacilli</taxon>
        <taxon>Bacillales</taxon>
        <taxon>Bacillaceae</taxon>
        <taxon>Priestia</taxon>
    </lineage>
</organism>
<dbReference type="CDD" id="cd02440">
    <property type="entry name" value="AdoMet_MTases"/>
    <property type="match status" value="1"/>
</dbReference>
<evidence type="ECO:0000313" key="7">
    <source>
        <dbReference type="Proteomes" id="UP000809829"/>
    </source>
</evidence>
<accession>A0ABS2QSC0</accession>
<dbReference type="GO" id="GO:0032259">
    <property type="term" value="P:methylation"/>
    <property type="evidence" value="ECO:0007669"/>
    <property type="project" value="UniProtKB-KW"/>
</dbReference>
<keyword evidence="2 4" id="KW-0808">Transferase</keyword>
<keyword evidence="1 4" id="KW-0489">Methyltransferase</keyword>
<evidence type="ECO:0000256" key="3">
    <source>
        <dbReference type="ARBA" id="ARBA00022691"/>
    </source>
</evidence>
<feature type="binding site" evidence="4">
    <location>
        <position position="53"/>
    </location>
    <ligand>
        <name>S-adenosyl-L-methionine</name>
        <dbReference type="ChEBI" id="CHEBI:59789"/>
    </ligand>
</feature>
<comment type="similarity">
    <text evidence="4">Belongs to the methyltransferase superfamily. YrrT family.</text>
</comment>
<protein>
    <recommendedName>
        <fullName evidence="4">Uncharacterized methyltransferase JOC83_000260</fullName>
        <ecNumber evidence="4">2.1.1.-</ecNumber>
    </recommendedName>
</protein>
<dbReference type="Proteomes" id="UP000809829">
    <property type="component" value="Unassembled WGS sequence"/>
</dbReference>
<dbReference type="RefSeq" id="WP_205182751.1">
    <property type="nucleotide sequence ID" value="NZ_JAFBFC010000001.1"/>
</dbReference>
<dbReference type="EMBL" id="JAFBFC010000001">
    <property type="protein sequence ID" value="MBM7701434.1"/>
    <property type="molecule type" value="Genomic_DNA"/>
</dbReference>
<keyword evidence="7" id="KW-1185">Reference proteome</keyword>
<feature type="binding site" evidence="4">
    <location>
        <position position="97"/>
    </location>
    <ligand>
        <name>S-adenosyl-L-methionine</name>
        <dbReference type="ChEBI" id="CHEBI:59789"/>
    </ligand>
</feature>
<dbReference type="InterPro" id="IPR023553">
    <property type="entry name" value="Uncharacterised_MeTfrase_YrrT"/>
</dbReference>
<proteinExistence type="inferred from homology"/>
<dbReference type="SUPFAM" id="SSF53335">
    <property type="entry name" value="S-adenosyl-L-methionine-dependent methyltransferases"/>
    <property type="match status" value="1"/>
</dbReference>
<dbReference type="InterPro" id="IPR029063">
    <property type="entry name" value="SAM-dependent_MTases_sf"/>
</dbReference>
<comment type="function">
    <text evidence="4">Could be a S-adenosyl-L-methionine-dependent methyltransferase.</text>
</comment>
<comment type="caution">
    <text evidence="6">The sequence shown here is derived from an EMBL/GenBank/DDBJ whole genome shotgun (WGS) entry which is preliminary data.</text>
</comment>